<organism evidence="2 3">
    <name type="scientific">Aquimarina intermedia</name>
    <dbReference type="NCBI Taxonomy" id="350814"/>
    <lineage>
        <taxon>Bacteria</taxon>
        <taxon>Pseudomonadati</taxon>
        <taxon>Bacteroidota</taxon>
        <taxon>Flavobacteriia</taxon>
        <taxon>Flavobacteriales</taxon>
        <taxon>Flavobacteriaceae</taxon>
        <taxon>Aquimarina</taxon>
    </lineage>
</organism>
<dbReference type="Gene3D" id="2.60.40.10">
    <property type="entry name" value="Immunoglobulins"/>
    <property type="match status" value="1"/>
</dbReference>
<dbReference type="EMBL" id="VNHU01000007">
    <property type="protein sequence ID" value="TYP72218.1"/>
    <property type="molecule type" value="Genomic_DNA"/>
</dbReference>
<dbReference type="Gene3D" id="2.60.40.3620">
    <property type="match status" value="2"/>
</dbReference>
<comment type="caution">
    <text evidence="2">The sequence shown here is derived from an EMBL/GenBank/DDBJ whole genome shotgun (WGS) entry which is preliminary data.</text>
</comment>
<dbReference type="InterPro" id="IPR013783">
    <property type="entry name" value="Ig-like_fold"/>
</dbReference>
<dbReference type="InterPro" id="IPR025970">
    <property type="entry name" value="SusE"/>
</dbReference>
<protein>
    <submittedName>
        <fullName evidence="2">Uncharacterized protein DUF5019</fullName>
    </submittedName>
</protein>
<sequence length="374" mass="40997">MKKIIFLLVTAIFFTGLQSCEDDNDKIIAEPNAALQIKTPNSELVLQKSDVDTTAITLEWEPSDYGVATQINYVIEMGVAATGFETSRVVGQTNETSFSWTVKELNSEILKLGLEPNAQSDLEIRVSSSIGTTQVEKLVSNTVIFTVTTYGEVILLRDLFFVGNAVDTNKDGIANNDDWNNNATNTYLFRDAENTNTYYFSGYFDANEFKLLESKGNWQPQWGLDGGSFTSSDILGGDPGAFTTSTAGYYSLQVNTEDLTYTLDPIDASAAPTYTTIGYIGTARTGDDTGWNEDADLVQSSFNPHIWYANDVVLFDGVMKFRHSNDWPGNWGGTTALSGTTTTAGDPPAIPVIAGTYDIWFNDLDGRYILIPKS</sequence>
<feature type="domain" description="SusE outer membrane protein" evidence="1">
    <location>
        <begin position="22"/>
        <end position="126"/>
    </location>
</feature>
<proteinExistence type="predicted"/>
<evidence type="ECO:0000313" key="2">
    <source>
        <dbReference type="EMBL" id="TYP72218.1"/>
    </source>
</evidence>
<dbReference type="PROSITE" id="PS51257">
    <property type="entry name" value="PROKAR_LIPOPROTEIN"/>
    <property type="match status" value="1"/>
</dbReference>
<reference evidence="2 3" key="1">
    <citation type="submission" date="2019-07" db="EMBL/GenBank/DDBJ databases">
        <title>Genomic Encyclopedia of Archaeal and Bacterial Type Strains, Phase II (KMG-II): from individual species to whole genera.</title>
        <authorList>
            <person name="Goeker M."/>
        </authorList>
    </citation>
    <scope>NUCLEOTIDE SEQUENCE [LARGE SCALE GENOMIC DNA]</scope>
    <source>
        <strain evidence="2 3">DSM 17527</strain>
    </source>
</reference>
<evidence type="ECO:0000313" key="3">
    <source>
        <dbReference type="Proteomes" id="UP000324376"/>
    </source>
</evidence>
<dbReference type="GO" id="GO:2001070">
    <property type="term" value="F:starch binding"/>
    <property type="evidence" value="ECO:0007669"/>
    <property type="project" value="InterPro"/>
</dbReference>
<dbReference type="AlphaFoldDB" id="A0A5S5C0S9"/>
<dbReference type="GO" id="GO:0019867">
    <property type="term" value="C:outer membrane"/>
    <property type="evidence" value="ECO:0007669"/>
    <property type="project" value="InterPro"/>
</dbReference>
<accession>A0A5S5C0S9</accession>
<dbReference type="InterPro" id="IPR003961">
    <property type="entry name" value="FN3_dom"/>
</dbReference>
<dbReference type="Proteomes" id="UP000324376">
    <property type="component" value="Unassembled WGS sequence"/>
</dbReference>
<name>A0A5S5C0S9_9FLAO</name>
<keyword evidence="3" id="KW-1185">Reference proteome</keyword>
<dbReference type="RefSeq" id="WP_170251869.1">
    <property type="nucleotide sequence ID" value="NZ_VNHU01000007.1"/>
</dbReference>
<gene>
    <name evidence="2" type="ORF">BD809_107102</name>
</gene>
<dbReference type="CDD" id="cd00063">
    <property type="entry name" value="FN3"/>
    <property type="match status" value="1"/>
</dbReference>
<dbReference type="Pfam" id="PF14292">
    <property type="entry name" value="SusE"/>
    <property type="match status" value="1"/>
</dbReference>
<evidence type="ECO:0000259" key="1">
    <source>
        <dbReference type="Pfam" id="PF14292"/>
    </source>
</evidence>